<dbReference type="RefSeq" id="WP_179969704.1">
    <property type="nucleotide sequence ID" value="NZ_AP022610.1"/>
</dbReference>
<dbReference type="Pfam" id="PF26580">
    <property type="entry name" value="Mtb12_C"/>
    <property type="match status" value="1"/>
</dbReference>
<proteinExistence type="inferred from homology"/>
<reference evidence="6 7" key="1">
    <citation type="journal article" date="2019" name="Emerg. Microbes Infect.">
        <title>Comprehensive subspecies identification of 175 nontuberculous mycobacteria species based on 7547 genomic profiles.</title>
        <authorList>
            <person name="Matsumoto Y."/>
            <person name="Kinjo T."/>
            <person name="Motooka D."/>
            <person name="Nabeya D."/>
            <person name="Jung N."/>
            <person name="Uechi K."/>
            <person name="Horii T."/>
            <person name="Iida T."/>
            <person name="Fujita J."/>
            <person name="Nakamura S."/>
        </authorList>
    </citation>
    <scope>NUCLEOTIDE SEQUENCE [LARGE SCALE GENOMIC DNA]</scope>
    <source>
        <strain evidence="6 7">JCM 13574</strain>
    </source>
</reference>
<feature type="chain" id="PRO_5038884763" description="Low molecular weight antigen MTB12-like C-terminal domain-containing protein" evidence="4">
    <location>
        <begin position="22"/>
        <end position="201"/>
    </location>
</feature>
<evidence type="ECO:0000313" key="7">
    <source>
        <dbReference type="Proteomes" id="UP000466517"/>
    </source>
</evidence>
<protein>
    <recommendedName>
        <fullName evidence="5">Low molecular weight antigen MTB12-like C-terminal domain-containing protein</fullName>
    </recommendedName>
</protein>
<comment type="similarity">
    <text evidence="2">Belongs to the MTB12 family.</text>
</comment>
<feature type="signal peptide" evidence="4">
    <location>
        <begin position="1"/>
        <end position="21"/>
    </location>
</feature>
<evidence type="ECO:0000259" key="5">
    <source>
        <dbReference type="Pfam" id="PF26580"/>
    </source>
</evidence>
<dbReference type="Proteomes" id="UP000466517">
    <property type="component" value="Chromosome"/>
</dbReference>
<dbReference type="AlphaFoldDB" id="A0A7I7XIP0"/>
<evidence type="ECO:0000256" key="2">
    <source>
        <dbReference type="ARBA" id="ARBA00093774"/>
    </source>
</evidence>
<feature type="domain" description="Low molecular weight antigen MTB12-like C-terminal" evidence="5">
    <location>
        <begin position="50"/>
        <end position="163"/>
    </location>
</feature>
<accession>A0A7I7XIP0</accession>
<evidence type="ECO:0000256" key="3">
    <source>
        <dbReference type="SAM" id="MobiDB-lite"/>
    </source>
</evidence>
<keyword evidence="1 4" id="KW-0732">Signal</keyword>
<gene>
    <name evidence="6" type="ORF">MMAD_33350</name>
</gene>
<evidence type="ECO:0000313" key="6">
    <source>
        <dbReference type="EMBL" id="BBZ29040.1"/>
    </source>
</evidence>
<organism evidence="6 7">
    <name type="scientific">Mycolicibacterium madagascariense</name>
    <dbReference type="NCBI Taxonomy" id="212765"/>
    <lineage>
        <taxon>Bacteria</taxon>
        <taxon>Bacillati</taxon>
        <taxon>Actinomycetota</taxon>
        <taxon>Actinomycetes</taxon>
        <taxon>Mycobacteriales</taxon>
        <taxon>Mycobacteriaceae</taxon>
        <taxon>Mycolicibacterium</taxon>
    </lineage>
</organism>
<evidence type="ECO:0000256" key="4">
    <source>
        <dbReference type="SAM" id="SignalP"/>
    </source>
</evidence>
<dbReference type="EMBL" id="AP022610">
    <property type="protein sequence ID" value="BBZ29040.1"/>
    <property type="molecule type" value="Genomic_DNA"/>
</dbReference>
<name>A0A7I7XIP0_9MYCO</name>
<evidence type="ECO:0000256" key="1">
    <source>
        <dbReference type="ARBA" id="ARBA00022729"/>
    </source>
</evidence>
<feature type="compositionally biased region" description="Pro residues" evidence="3">
    <location>
        <begin position="170"/>
        <end position="201"/>
    </location>
</feature>
<sequence length="201" mass="20117">MHRTLVLVLSAVTSVAALGLAGCGDDRPPASATEGTTLNSAMPTAPLAAPLPPVDQLTGVIQRLADTSVPADQKLGLVQYATAEDLPALANFGEALKDSGYVPLTVDATDLAWAGAPGHLTAVVTIAAGNPAAPPFTFPMEFVPVRDGWQLSRNTADQLLPLVTAATPTTAPPTPAPPPAPAPPPSPAPAPAPAPTPTPTG</sequence>
<dbReference type="KEGG" id="mmag:MMAD_33350"/>
<feature type="region of interest" description="Disordered" evidence="3">
    <location>
        <begin position="160"/>
        <end position="201"/>
    </location>
</feature>
<dbReference type="PROSITE" id="PS51257">
    <property type="entry name" value="PROKAR_LIPOPROTEIN"/>
    <property type="match status" value="1"/>
</dbReference>
<keyword evidence="7" id="KW-1185">Reference proteome</keyword>
<dbReference type="InterPro" id="IPR058644">
    <property type="entry name" value="Mtb12-like_C"/>
</dbReference>